<evidence type="ECO:0000313" key="2">
    <source>
        <dbReference type="Proteomes" id="UP000061660"/>
    </source>
</evidence>
<reference evidence="1 2" key="2">
    <citation type="journal article" date="2016" name="Genome Announc.">
        <title>Complete Genome Sequences of Two Interactive Moderate Thermophiles, Paenibacillus napthalenovorans 32O-Y and Paenibacillus sp. 32O-W.</title>
        <authorList>
            <person name="Butler R.R.III."/>
            <person name="Wang J."/>
            <person name="Stark B.C."/>
            <person name="Pombert J.F."/>
        </authorList>
    </citation>
    <scope>NUCLEOTIDE SEQUENCE [LARGE SCALE GENOMIC DNA]</scope>
    <source>
        <strain evidence="1 2">32O-Y</strain>
    </source>
</reference>
<dbReference type="AlphaFoldDB" id="A0A0U2U2X2"/>
<dbReference type="PATRIC" id="fig|162209.4.peg.550"/>
<dbReference type="STRING" id="162209.IJ22_05180"/>
<dbReference type="RefSeq" id="WP_062407020.1">
    <property type="nucleotide sequence ID" value="NZ_BJCS01000002.1"/>
</dbReference>
<keyword evidence="2" id="KW-1185">Reference proteome</keyword>
<proteinExistence type="predicted"/>
<evidence type="ECO:0000313" key="1">
    <source>
        <dbReference type="EMBL" id="ALS20905.1"/>
    </source>
</evidence>
<reference evidence="2" key="1">
    <citation type="submission" date="2015-12" db="EMBL/GenBank/DDBJ databases">
        <title>Complete genome sequences of two moderately thermophilic Paenibacillus species.</title>
        <authorList>
            <person name="Butler R.III."/>
            <person name="Wang J."/>
            <person name="Stark B.C."/>
            <person name="Pombert J.-F."/>
        </authorList>
    </citation>
    <scope>NUCLEOTIDE SEQUENCE [LARGE SCALE GENOMIC DNA]</scope>
    <source>
        <strain evidence="2">32O-Y</strain>
    </source>
</reference>
<dbReference type="KEGG" id="pnp:IJ22_05180"/>
<gene>
    <name evidence="1" type="ORF">IJ22_05180</name>
</gene>
<dbReference type="EMBL" id="CP013652">
    <property type="protein sequence ID" value="ALS20905.1"/>
    <property type="molecule type" value="Genomic_DNA"/>
</dbReference>
<name>A0A0U2U2X2_9BACL</name>
<sequence length="130" mass="14202" precursor="true">MKLSVKKTFSMLMLVFMLTIVLALPAFAAATNYQFLDANGNYSPHATAFTYDAVISGSTVTVHYDSAYVYGLKVYNAATGLYDTIPGTVSGSYIYFTFDVNDFDTNLPVKLGVNAGPHSGDLDLFIEWLL</sequence>
<accession>A0A0U2U2X2</accession>
<dbReference type="Proteomes" id="UP000061660">
    <property type="component" value="Chromosome"/>
</dbReference>
<organism evidence="1 2">
    <name type="scientific">Paenibacillus naphthalenovorans</name>
    <dbReference type="NCBI Taxonomy" id="162209"/>
    <lineage>
        <taxon>Bacteria</taxon>
        <taxon>Bacillati</taxon>
        <taxon>Bacillota</taxon>
        <taxon>Bacilli</taxon>
        <taxon>Bacillales</taxon>
        <taxon>Paenibacillaceae</taxon>
        <taxon>Paenibacillus</taxon>
    </lineage>
</organism>
<protein>
    <submittedName>
        <fullName evidence="1">Uncharacterized protein</fullName>
    </submittedName>
</protein>
<dbReference type="OrthoDB" id="2633142at2"/>